<reference evidence="2" key="1">
    <citation type="journal article" date="2023" name="Insect Mol. Biol.">
        <title>Genome sequencing provides insights into the evolution of gene families encoding plant cell wall-degrading enzymes in longhorned beetles.</title>
        <authorList>
            <person name="Shin N.R."/>
            <person name="Okamura Y."/>
            <person name="Kirsch R."/>
            <person name="Pauchet Y."/>
        </authorList>
    </citation>
    <scope>NUCLEOTIDE SEQUENCE</scope>
    <source>
        <strain evidence="2">AMC_N1</strain>
    </source>
</reference>
<name>A0AAV8XPM8_9CUCU</name>
<dbReference type="SUPFAM" id="SSF103473">
    <property type="entry name" value="MFS general substrate transporter"/>
    <property type="match status" value="1"/>
</dbReference>
<feature type="transmembrane region" description="Helical" evidence="1">
    <location>
        <begin position="20"/>
        <end position="39"/>
    </location>
</feature>
<keyword evidence="3" id="KW-1185">Reference proteome</keyword>
<gene>
    <name evidence="2" type="ORF">NQ318_009328</name>
</gene>
<dbReference type="EMBL" id="JAPWTK010000433">
    <property type="protein sequence ID" value="KAJ8940399.1"/>
    <property type="molecule type" value="Genomic_DNA"/>
</dbReference>
<keyword evidence="1" id="KW-0812">Transmembrane</keyword>
<evidence type="ECO:0000313" key="3">
    <source>
        <dbReference type="Proteomes" id="UP001162162"/>
    </source>
</evidence>
<keyword evidence="1" id="KW-0472">Membrane</keyword>
<dbReference type="Proteomes" id="UP001162162">
    <property type="component" value="Unassembled WGS sequence"/>
</dbReference>
<protein>
    <submittedName>
        <fullName evidence="2">Uncharacterized protein</fullName>
    </submittedName>
</protein>
<dbReference type="AlphaFoldDB" id="A0AAV8XPM8"/>
<accession>A0AAV8XPM8</accession>
<keyword evidence="1" id="KW-1133">Transmembrane helix</keyword>
<sequence length="90" mass="10082">MSLVIPTYVPLDRLAAASGIQMMVNGICIIIGGPLLGVVRDITGSYSLCIILMNCVTFTTVIMWTTEYVLRRYRNKEENKPKEIAQEQDT</sequence>
<dbReference type="InterPro" id="IPR036259">
    <property type="entry name" value="MFS_trans_sf"/>
</dbReference>
<feature type="transmembrane region" description="Helical" evidence="1">
    <location>
        <begin position="46"/>
        <end position="65"/>
    </location>
</feature>
<evidence type="ECO:0000256" key="1">
    <source>
        <dbReference type="SAM" id="Phobius"/>
    </source>
</evidence>
<comment type="caution">
    <text evidence="2">The sequence shown here is derived from an EMBL/GenBank/DDBJ whole genome shotgun (WGS) entry which is preliminary data.</text>
</comment>
<organism evidence="2 3">
    <name type="scientific">Aromia moschata</name>
    <dbReference type="NCBI Taxonomy" id="1265417"/>
    <lineage>
        <taxon>Eukaryota</taxon>
        <taxon>Metazoa</taxon>
        <taxon>Ecdysozoa</taxon>
        <taxon>Arthropoda</taxon>
        <taxon>Hexapoda</taxon>
        <taxon>Insecta</taxon>
        <taxon>Pterygota</taxon>
        <taxon>Neoptera</taxon>
        <taxon>Endopterygota</taxon>
        <taxon>Coleoptera</taxon>
        <taxon>Polyphaga</taxon>
        <taxon>Cucujiformia</taxon>
        <taxon>Chrysomeloidea</taxon>
        <taxon>Cerambycidae</taxon>
        <taxon>Cerambycinae</taxon>
        <taxon>Callichromatini</taxon>
        <taxon>Aromia</taxon>
    </lineage>
</organism>
<evidence type="ECO:0000313" key="2">
    <source>
        <dbReference type="EMBL" id="KAJ8940399.1"/>
    </source>
</evidence>
<proteinExistence type="predicted"/>